<proteinExistence type="inferred from homology"/>
<evidence type="ECO:0000259" key="7">
    <source>
        <dbReference type="PROSITE" id="PS51371"/>
    </source>
</evidence>
<evidence type="ECO:0000256" key="3">
    <source>
        <dbReference type="ARBA" id="ARBA00023122"/>
    </source>
</evidence>
<comment type="subunit">
    <text evidence="4">AMPK is a heterotrimer of an alpha catalytic subunit (PRKAA1 or PRKAA2), a beta (PRKAB1 or PRKAB2) and a gamma non-catalytic subunits (PRKAG1, PRKAG2 or PRKAG3). Interacts with FNIP1 and FNIP2.</text>
</comment>
<evidence type="ECO:0000256" key="2">
    <source>
        <dbReference type="ARBA" id="ARBA00022737"/>
    </source>
</evidence>
<feature type="region of interest" description="Disordered" evidence="6">
    <location>
        <begin position="433"/>
        <end position="457"/>
    </location>
</feature>
<dbReference type="AlphaFoldDB" id="A0A8S1F2L3"/>
<dbReference type="PANTHER" id="PTHR13780">
    <property type="entry name" value="AMP-ACTIVATED PROTEIN KINASE, GAMMA REGULATORY SUBUNIT"/>
    <property type="match status" value="1"/>
</dbReference>
<gene>
    <name evidence="8" type="ORF">CBOVIS_LOCUS7066</name>
</gene>
<dbReference type="PANTHER" id="PTHR13780:SF36">
    <property type="entry name" value="CBS DOMAIN-CONTAINING PROTEIN"/>
    <property type="match status" value="1"/>
</dbReference>
<keyword evidence="9" id="KW-1185">Reference proteome</keyword>
<dbReference type="InterPro" id="IPR050511">
    <property type="entry name" value="AMPK_gamma/SDS23_families"/>
</dbReference>
<dbReference type="CDD" id="cd02205">
    <property type="entry name" value="CBS_pair_SF"/>
    <property type="match status" value="1"/>
</dbReference>
<evidence type="ECO:0000256" key="5">
    <source>
        <dbReference type="PROSITE-ProRule" id="PRU00703"/>
    </source>
</evidence>
<protein>
    <recommendedName>
        <fullName evidence="7">CBS domain-containing protein</fullName>
    </recommendedName>
</protein>
<organism evidence="8 9">
    <name type="scientific">Caenorhabditis bovis</name>
    <dbReference type="NCBI Taxonomy" id="2654633"/>
    <lineage>
        <taxon>Eukaryota</taxon>
        <taxon>Metazoa</taxon>
        <taxon>Ecdysozoa</taxon>
        <taxon>Nematoda</taxon>
        <taxon>Chromadorea</taxon>
        <taxon>Rhabditida</taxon>
        <taxon>Rhabditina</taxon>
        <taxon>Rhabditomorpha</taxon>
        <taxon>Rhabditoidea</taxon>
        <taxon>Rhabditidae</taxon>
        <taxon>Peloderinae</taxon>
        <taxon>Caenorhabditis</taxon>
    </lineage>
</organism>
<dbReference type="SUPFAM" id="SSF54631">
    <property type="entry name" value="CBS-domain pair"/>
    <property type="match status" value="2"/>
</dbReference>
<evidence type="ECO:0000313" key="8">
    <source>
        <dbReference type="EMBL" id="CAB3404791.1"/>
    </source>
</evidence>
<comment type="similarity">
    <text evidence="1">Belongs to the 5'-AMP-activated protein kinase gamma subunit family.</text>
</comment>
<evidence type="ECO:0000256" key="1">
    <source>
        <dbReference type="ARBA" id="ARBA00006750"/>
    </source>
</evidence>
<dbReference type="SMART" id="SM00116">
    <property type="entry name" value="CBS"/>
    <property type="match status" value="4"/>
</dbReference>
<keyword evidence="3 5" id="KW-0129">CBS domain</keyword>
<evidence type="ECO:0000256" key="6">
    <source>
        <dbReference type="SAM" id="MobiDB-lite"/>
    </source>
</evidence>
<dbReference type="InterPro" id="IPR000644">
    <property type="entry name" value="CBS_dom"/>
</dbReference>
<dbReference type="OrthoDB" id="418595at2759"/>
<evidence type="ECO:0000256" key="4">
    <source>
        <dbReference type="ARBA" id="ARBA00025878"/>
    </source>
</evidence>
<evidence type="ECO:0000313" key="9">
    <source>
        <dbReference type="Proteomes" id="UP000494206"/>
    </source>
</evidence>
<dbReference type="Proteomes" id="UP000494206">
    <property type="component" value="Unassembled WGS sequence"/>
</dbReference>
<keyword evidence="2" id="KW-0677">Repeat</keyword>
<feature type="domain" description="CBS" evidence="7">
    <location>
        <begin position="302"/>
        <end position="362"/>
    </location>
</feature>
<dbReference type="Pfam" id="PF00571">
    <property type="entry name" value="CBS"/>
    <property type="match status" value="1"/>
</dbReference>
<sequence length="457" mass="51516">MTLIEKGCDKSSSNDFVGTSGIPPPRNVYTVSPSLSDSSDASRRRLSSTTTRRSSFLNSFRELLHPRSGSLGDKMFKKQDNLRKVQVRECNVDEVYDLRQDKNDFYDDETAFRRPRSNSSDFLILRKTSRPLSVNVVGLIDQQTDPYRQYMKVVDVYELCPQNSQVHAVDHKLSAHRAFMILRDKKISSLLVWNAEKEELNAILTLTDFLIYMRSGKKIDDKCLVRDILSGSQLVDVGISAKIFDACSELQQNKMHRLGVRDELGNVVFMVTIRRVLTAIHKQNRSLHFAQWLSHPVAVANIGTWDDLKTVRKDMTIMVAMGEMIGFRLSTMPIVDADDKVIGVLTKKDICEALPLDVEDPKNWMETTTLDDIRDFCKREIFISSSHTIGAVLDSLLTGPSNTAFVLHNQIAIGAISLSDILRFMMNHPSEALLDNGMPTPESKEGSSESIRSPLAK</sequence>
<dbReference type="EMBL" id="CADEPM010000004">
    <property type="protein sequence ID" value="CAB3404791.1"/>
    <property type="molecule type" value="Genomic_DNA"/>
</dbReference>
<dbReference type="Gene3D" id="3.10.580.10">
    <property type="entry name" value="CBS-domain"/>
    <property type="match status" value="2"/>
</dbReference>
<feature type="region of interest" description="Disordered" evidence="6">
    <location>
        <begin position="1"/>
        <end position="50"/>
    </location>
</feature>
<comment type="caution">
    <text evidence="8">The sequence shown here is derived from an EMBL/GenBank/DDBJ whole genome shotgun (WGS) entry which is preliminary data.</text>
</comment>
<name>A0A8S1F2L3_9PELO</name>
<reference evidence="8 9" key="1">
    <citation type="submission" date="2020-04" db="EMBL/GenBank/DDBJ databases">
        <authorList>
            <person name="Laetsch R D."/>
            <person name="Stevens L."/>
            <person name="Kumar S."/>
            <person name="Blaxter L. M."/>
        </authorList>
    </citation>
    <scope>NUCLEOTIDE SEQUENCE [LARGE SCALE GENOMIC DNA]</scope>
</reference>
<dbReference type="InterPro" id="IPR046342">
    <property type="entry name" value="CBS_dom_sf"/>
</dbReference>
<accession>A0A8S1F2L3</accession>
<dbReference type="PROSITE" id="PS51371">
    <property type="entry name" value="CBS"/>
    <property type="match status" value="1"/>
</dbReference>